<organism evidence="1 2">
    <name type="scientific">Eschrichtius robustus</name>
    <name type="common">California gray whale</name>
    <name type="synonym">Eschrichtius gibbosus</name>
    <dbReference type="NCBI Taxonomy" id="9764"/>
    <lineage>
        <taxon>Eukaryota</taxon>
        <taxon>Metazoa</taxon>
        <taxon>Chordata</taxon>
        <taxon>Craniata</taxon>
        <taxon>Vertebrata</taxon>
        <taxon>Euteleostomi</taxon>
        <taxon>Mammalia</taxon>
        <taxon>Eutheria</taxon>
        <taxon>Laurasiatheria</taxon>
        <taxon>Artiodactyla</taxon>
        <taxon>Whippomorpha</taxon>
        <taxon>Cetacea</taxon>
        <taxon>Mysticeti</taxon>
        <taxon>Eschrichtiidae</taxon>
        <taxon>Eschrichtius</taxon>
    </lineage>
</organism>
<proteinExistence type="predicted"/>
<dbReference type="Proteomes" id="UP001159641">
    <property type="component" value="Unassembled WGS sequence"/>
</dbReference>
<dbReference type="EMBL" id="JAIQCJ010000544">
    <property type="protein sequence ID" value="KAJ8795736.1"/>
    <property type="molecule type" value="Genomic_DNA"/>
</dbReference>
<accession>A0AB34HVN2</accession>
<name>A0AB34HVN2_ESCRO</name>
<sequence length="21" mass="2533">MARAMRPQQRPWWTGWFGKAA</sequence>
<protein>
    <submittedName>
        <fullName evidence="1">Uncharacterized protein</fullName>
    </submittedName>
</protein>
<gene>
    <name evidence="1" type="ORF">J1605_002498</name>
</gene>
<comment type="caution">
    <text evidence="1">The sequence shown here is derived from an EMBL/GenBank/DDBJ whole genome shotgun (WGS) entry which is preliminary data.</text>
</comment>
<reference evidence="1 2" key="1">
    <citation type="submission" date="2022-11" db="EMBL/GenBank/DDBJ databases">
        <title>Whole genome sequence of Eschrichtius robustus ER-17-0199.</title>
        <authorList>
            <person name="Bruniche-Olsen A."/>
            <person name="Black A.N."/>
            <person name="Fields C.J."/>
            <person name="Walden K."/>
            <person name="Dewoody J.A."/>
        </authorList>
    </citation>
    <scope>NUCLEOTIDE SEQUENCE [LARGE SCALE GENOMIC DNA]</scope>
    <source>
        <strain evidence="1">ER-17-0199</strain>
        <tissue evidence="1">Blubber</tissue>
    </source>
</reference>
<keyword evidence="2" id="KW-1185">Reference proteome</keyword>
<evidence type="ECO:0000313" key="2">
    <source>
        <dbReference type="Proteomes" id="UP001159641"/>
    </source>
</evidence>
<dbReference type="AlphaFoldDB" id="A0AB34HVN2"/>
<evidence type="ECO:0000313" key="1">
    <source>
        <dbReference type="EMBL" id="KAJ8795736.1"/>
    </source>
</evidence>